<dbReference type="NCBIfam" id="TIGR01128">
    <property type="entry name" value="holA"/>
    <property type="match status" value="1"/>
</dbReference>
<keyword evidence="3" id="KW-0548">Nucleotidyltransferase</keyword>
<dbReference type="EC" id="2.7.7.7" evidence="1"/>
<keyword evidence="9" id="KW-1185">Reference proteome</keyword>
<dbReference type="AlphaFoldDB" id="A0A2C7ACJ5"/>
<dbReference type="OrthoDB" id="9804983at2"/>
<reference evidence="8 9" key="1">
    <citation type="submission" date="2017-10" db="EMBL/GenBank/DDBJ databases">
        <authorList>
            <person name="Banno H."/>
            <person name="Chua N.-H."/>
        </authorList>
    </citation>
    <scope>NUCLEOTIDE SEQUENCE [LARGE SCALE GENOMIC DNA]</scope>
    <source>
        <strain evidence="8 9">YW11</strain>
    </source>
</reference>
<dbReference type="SUPFAM" id="SSF52540">
    <property type="entry name" value="P-loop containing nucleoside triphosphate hydrolases"/>
    <property type="match status" value="1"/>
</dbReference>
<dbReference type="SUPFAM" id="SSF48019">
    <property type="entry name" value="post-AAA+ oligomerization domain-like"/>
    <property type="match status" value="1"/>
</dbReference>
<evidence type="ECO:0000256" key="2">
    <source>
        <dbReference type="ARBA" id="ARBA00022679"/>
    </source>
</evidence>
<comment type="catalytic activity">
    <reaction evidence="7">
        <text>DNA(n) + a 2'-deoxyribonucleoside 5'-triphosphate = DNA(n+1) + diphosphate</text>
        <dbReference type="Rhea" id="RHEA:22508"/>
        <dbReference type="Rhea" id="RHEA-COMP:17339"/>
        <dbReference type="Rhea" id="RHEA-COMP:17340"/>
        <dbReference type="ChEBI" id="CHEBI:33019"/>
        <dbReference type="ChEBI" id="CHEBI:61560"/>
        <dbReference type="ChEBI" id="CHEBI:173112"/>
        <dbReference type="EC" id="2.7.7.7"/>
    </reaction>
</comment>
<evidence type="ECO:0000256" key="1">
    <source>
        <dbReference type="ARBA" id="ARBA00012417"/>
    </source>
</evidence>
<protein>
    <recommendedName>
        <fullName evidence="1">DNA-directed DNA polymerase</fullName>
        <ecNumber evidence="1">2.7.7.7</ecNumber>
    </recommendedName>
</protein>
<gene>
    <name evidence="8" type="ORF">CR162_11675</name>
</gene>
<dbReference type="GO" id="GO:0006261">
    <property type="term" value="P:DNA-templated DNA replication"/>
    <property type="evidence" value="ECO:0007669"/>
    <property type="project" value="TreeGrafter"/>
</dbReference>
<dbReference type="GO" id="GO:0003677">
    <property type="term" value="F:DNA binding"/>
    <property type="evidence" value="ECO:0007669"/>
    <property type="project" value="InterPro"/>
</dbReference>
<dbReference type="GO" id="GO:0009360">
    <property type="term" value="C:DNA polymerase III complex"/>
    <property type="evidence" value="ECO:0007669"/>
    <property type="project" value="TreeGrafter"/>
</dbReference>
<evidence type="ECO:0000313" key="8">
    <source>
        <dbReference type="EMBL" id="PHK94806.1"/>
    </source>
</evidence>
<dbReference type="InterPro" id="IPR027417">
    <property type="entry name" value="P-loop_NTPase"/>
</dbReference>
<evidence type="ECO:0000313" key="9">
    <source>
        <dbReference type="Proteomes" id="UP000223527"/>
    </source>
</evidence>
<dbReference type="Gene3D" id="1.20.272.10">
    <property type="match status" value="1"/>
</dbReference>
<dbReference type="PANTHER" id="PTHR34388:SF1">
    <property type="entry name" value="DNA POLYMERASE III SUBUNIT DELTA"/>
    <property type="match status" value="1"/>
</dbReference>
<dbReference type="GO" id="GO:0003887">
    <property type="term" value="F:DNA-directed DNA polymerase activity"/>
    <property type="evidence" value="ECO:0007669"/>
    <property type="project" value="UniProtKB-KW"/>
</dbReference>
<keyword evidence="4" id="KW-0235">DNA replication</keyword>
<dbReference type="Proteomes" id="UP000223527">
    <property type="component" value="Unassembled WGS sequence"/>
</dbReference>
<accession>A0A2C7ACJ5</accession>
<sequence>MAKLDPRRVAAFLADPGATRAVLLHGDDAGLIQERAEALVATVVGGNDPFRLAELPREAAARPGALPGEMAALSMTGGRRLVRVRDATDALAGAVKEALAGPGEALLLLEAGELTARSKLRALLEPLAGAAVIPCYRERGAELAGSIARLLQEQGVSAEPAALDWLASRLGEDRMLLRREVEKLALYAGSGGRLSEEDVLACAGEGSTLDLDEALVAATAGEIPVADRALEAAFSEGASPIMVLRAALRHVQRLHLASLAMAGGQPASGAMEGLRPPVFFRLKPGFERALRLWSPAQLDAAGAALLEAEKRGKSGSAARPIPDRVVAQQAILGLARQALALRRRS</sequence>
<dbReference type="RefSeq" id="WP_099095733.1">
    <property type="nucleotide sequence ID" value="NZ_PDNU01000019.1"/>
</dbReference>
<proteinExistence type="inferred from homology"/>
<comment type="similarity">
    <text evidence="6">Belongs to the DNA polymerase HolA subunit family.</text>
</comment>
<organism evidence="8 9">
    <name type="scientific">Teichococcus rhizosphaerae</name>
    <dbReference type="NCBI Taxonomy" id="1335062"/>
    <lineage>
        <taxon>Bacteria</taxon>
        <taxon>Pseudomonadati</taxon>
        <taxon>Pseudomonadota</taxon>
        <taxon>Alphaproteobacteria</taxon>
        <taxon>Acetobacterales</taxon>
        <taxon>Roseomonadaceae</taxon>
        <taxon>Roseomonas</taxon>
    </lineage>
</organism>
<evidence type="ECO:0000256" key="7">
    <source>
        <dbReference type="ARBA" id="ARBA00049244"/>
    </source>
</evidence>
<dbReference type="EMBL" id="PDNU01000019">
    <property type="protein sequence ID" value="PHK94806.1"/>
    <property type="molecule type" value="Genomic_DNA"/>
</dbReference>
<dbReference type="PANTHER" id="PTHR34388">
    <property type="entry name" value="DNA POLYMERASE III SUBUNIT DELTA"/>
    <property type="match status" value="1"/>
</dbReference>
<dbReference type="InterPro" id="IPR008921">
    <property type="entry name" value="DNA_pol3_clamp-load_cplx_C"/>
</dbReference>
<keyword evidence="5" id="KW-0239">DNA-directed DNA polymerase</keyword>
<evidence type="ECO:0000256" key="3">
    <source>
        <dbReference type="ARBA" id="ARBA00022695"/>
    </source>
</evidence>
<evidence type="ECO:0000256" key="6">
    <source>
        <dbReference type="ARBA" id="ARBA00034754"/>
    </source>
</evidence>
<name>A0A2C7ACJ5_9PROT</name>
<comment type="caution">
    <text evidence="8">The sequence shown here is derived from an EMBL/GenBank/DDBJ whole genome shotgun (WGS) entry which is preliminary data.</text>
</comment>
<evidence type="ECO:0000256" key="4">
    <source>
        <dbReference type="ARBA" id="ARBA00022705"/>
    </source>
</evidence>
<dbReference type="Gene3D" id="1.10.8.60">
    <property type="match status" value="1"/>
</dbReference>
<keyword evidence="2" id="KW-0808">Transferase</keyword>
<evidence type="ECO:0000256" key="5">
    <source>
        <dbReference type="ARBA" id="ARBA00022932"/>
    </source>
</evidence>
<dbReference type="InterPro" id="IPR005790">
    <property type="entry name" value="DNA_polIII_delta"/>
</dbReference>